<keyword evidence="1" id="KW-1133">Transmembrane helix</keyword>
<evidence type="ECO:0000313" key="3">
    <source>
        <dbReference type="EMBL" id="KKR71059.1"/>
    </source>
</evidence>
<feature type="transmembrane region" description="Helical" evidence="1">
    <location>
        <begin position="149"/>
        <end position="172"/>
    </location>
</feature>
<gene>
    <name evidence="3" type="ORF">UU12_C0009G0003</name>
</gene>
<dbReference type="InterPro" id="IPR032816">
    <property type="entry name" value="VTT_dom"/>
</dbReference>
<comment type="caution">
    <text evidence="3">The sequence shown here is derived from an EMBL/GenBank/DDBJ whole genome shotgun (WGS) entry which is preliminary data.</text>
</comment>
<feature type="domain" description="VTT" evidence="2">
    <location>
        <begin position="62"/>
        <end position="172"/>
    </location>
</feature>
<organism evidence="3 4">
    <name type="scientific">Candidatus Woesebacteria bacterium GW2011_GWA2_40_7b</name>
    <dbReference type="NCBI Taxonomy" id="1618563"/>
    <lineage>
        <taxon>Bacteria</taxon>
        <taxon>Candidatus Woeseibacteriota</taxon>
    </lineage>
</organism>
<evidence type="ECO:0000256" key="1">
    <source>
        <dbReference type="SAM" id="Phobius"/>
    </source>
</evidence>
<name>A0A0G0T1Y5_9BACT</name>
<feature type="transmembrane region" description="Helical" evidence="1">
    <location>
        <begin position="119"/>
        <end position="143"/>
    </location>
</feature>
<feature type="transmembrane region" description="Helical" evidence="1">
    <location>
        <begin position="12"/>
        <end position="29"/>
    </location>
</feature>
<dbReference type="Proteomes" id="UP000034562">
    <property type="component" value="Unassembled WGS sequence"/>
</dbReference>
<keyword evidence="1" id="KW-0812">Transmembrane</keyword>
<reference evidence="3 4" key="1">
    <citation type="journal article" date="2015" name="Nature">
        <title>rRNA introns, odd ribosomes, and small enigmatic genomes across a large radiation of phyla.</title>
        <authorList>
            <person name="Brown C.T."/>
            <person name="Hug L.A."/>
            <person name="Thomas B.C."/>
            <person name="Sharon I."/>
            <person name="Castelle C.J."/>
            <person name="Singh A."/>
            <person name="Wilkins M.J."/>
            <person name="Williams K.H."/>
            <person name="Banfield J.F."/>
        </authorList>
    </citation>
    <scope>NUCLEOTIDE SEQUENCE [LARGE SCALE GENOMIC DNA]</scope>
</reference>
<dbReference type="PANTHER" id="PTHR42709">
    <property type="entry name" value="ALKALINE PHOSPHATASE LIKE PROTEIN"/>
    <property type="match status" value="1"/>
</dbReference>
<dbReference type="STRING" id="1618563.UU12_C0009G0003"/>
<evidence type="ECO:0000313" key="4">
    <source>
        <dbReference type="Proteomes" id="UP000034562"/>
    </source>
</evidence>
<dbReference type="AlphaFoldDB" id="A0A0G0T1Y5"/>
<dbReference type="InterPro" id="IPR051311">
    <property type="entry name" value="DedA_domain"/>
</dbReference>
<proteinExistence type="predicted"/>
<feature type="transmembrane region" description="Helical" evidence="1">
    <location>
        <begin position="75"/>
        <end position="98"/>
    </location>
</feature>
<accession>A0A0G0T1Y5</accession>
<protein>
    <submittedName>
        <fullName evidence="3">Putative membrane protein</fullName>
    </submittedName>
</protein>
<sequence length="182" mass="19636">MVIKDLLKKYSRILGLIVAILISVLVFIYRDSFINLQSYGYFGIFVLSILGNATIVLPVPVILTAFVGGAIFNPFIVTVVVASGASIGELTGYLAGHGGAGIIEKGAKLQKVKKWMDRYGLWTLFVLAAIPNPLFDLAGIIAGATKIPVYKYLIIVWLGKLVKFGIIAYLGANSIGLIDKFI</sequence>
<feature type="transmembrane region" description="Helical" evidence="1">
    <location>
        <begin position="41"/>
        <end position="63"/>
    </location>
</feature>
<evidence type="ECO:0000259" key="2">
    <source>
        <dbReference type="Pfam" id="PF09335"/>
    </source>
</evidence>
<keyword evidence="1" id="KW-0472">Membrane</keyword>
<dbReference type="EMBL" id="LBZK01000009">
    <property type="protein sequence ID" value="KKR71059.1"/>
    <property type="molecule type" value="Genomic_DNA"/>
</dbReference>
<dbReference type="Pfam" id="PF09335">
    <property type="entry name" value="VTT_dom"/>
    <property type="match status" value="1"/>
</dbReference>